<dbReference type="OrthoDB" id="467750at2"/>
<keyword evidence="2" id="KW-1185">Reference proteome</keyword>
<dbReference type="EMBL" id="FUYE01000023">
    <property type="protein sequence ID" value="SKB07515.1"/>
    <property type="molecule type" value="Genomic_DNA"/>
</dbReference>
<dbReference type="AlphaFoldDB" id="A0A1T4Z1S8"/>
<name>A0A1T4Z1S8_9BACT</name>
<protein>
    <recommendedName>
        <fullName evidence="3">Transposase DDE domain-containing protein</fullName>
    </recommendedName>
</protein>
<organism evidence="1 2">
    <name type="scientific">Prosthecobacter debontii</name>
    <dbReference type="NCBI Taxonomy" id="48467"/>
    <lineage>
        <taxon>Bacteria</taxon>
        <taxon>Pseudomonadati</taxon>
        <taxon>Verrucomicrobiota</taxon>
        <taxon>Verrucomicrobiia</taxon>
        <taxon>Verrucomicrobiales</taxon>
        <taxon>Verrucomicrobiaceae</taxon>
        <taxon>Prosthecobacter</taxon>
    </lineage>
</organism>
<evidence type="ECO:0000313" key="2">
    <source>
        <dbReference type="Proteomes" id="UP000190774"/>
    </source>
</evidence>
<dbReference type="Proteomes" id="UP000190774">
    <property type="component" value="Unassembled WGS sequence"/>
</dbReference>
<sequence length="79" mass="8997">MNKAYDSDALRELMLASKGMKACITAAAPATYDKELYKKRQGVENFLEKIQRMRRISTPYDKTDVSFMALYSSASARYS</sequence>
<evidence type="ECO:0008006" key="3">
    <source>
        <dbReference type="Google" id="ProtNLM"/>
    </source>
</evidence>
<evidence type="ECO:0000313" key="1">
    <source>
        <dbReference type="EMBL" id="SKB07515.1"/>
    </source>
</evidence>
<proteinExistence type="predicted"/>
<reference evidence="2" key="1">
    <citation type="submission" date="2017-02" db="EMBL/GenBank/DDBJ databases">
        <authorList>
            <person name="Varghese N."/>
            <person name="Submissions S."/>
        </authorList>
    </citation>
    <scope>NUCLEOTIDE SEQUENCE [LARGE SCALE GENOMIC DNA]</scope>
    <source>
        <strain evidence="2">ATCC 700200</strain>
    </source>
</reference>
<dbReference type="RefSeq" id="WP_078815831.1">
    <property type="nucleotide sequence ID" value="NZ_FUYE01000023.1"/>
</dbReference>
<dbReference type="STRING" id="48467.SAMN02745166_04717"/>
<gene>
    <name evidence="1" type="ORF">SAMN02745166_04717</name>
</gene>
<accession>A0A1T4Z1S8</accession>